<dbReference type="HOGENOM" id="CLU_1374686_0_0_1"/>
<reference evidence="1" key="3">
    <citation type="submission" date="2015-02" db="UniProtKB">
        <authorList>
            <consortium name="EnsemblProtists"/>
        </authorList>
    </citation>
    <scope>IDENTIFICATION</scope>
    <source>
        <strain evidence="1">DAOM BR144</strain>
    </source>
</reference>
<reference evidence="2" key="1">
    <citation type="journal article" date="2010" name="Genome Biol.">
        <title>Genome sequence of the necrotrophic plant pathogen Pythium ultimum reveals original pathogenicity mechanisms and effector repertoire.</title>
        <authorList>
            <person name="Levesque C.A."/>
            <person name="Brouwer H."/>
            <person name="Cano L."/>
            <person name="Hamilton J.P."/>
            <person name="Holt C."/>
            <person name="Huitema E."/>
            <person name="Raffaele S."/>
            <person name="Robideau G.P."/>
            <person name="Thines M."/>
            <person name="Win J."/>
            <person name="Zerillo M.M."/>
            <person name="Beakes G.W."/>
            <person name="Boore J.L."/>
            <person name="Busam D."/>
            <person name="Dumas B."/>
            <person name="Ferriera S."/>
            <person name="Fuerstenberg S.I."/>
            <person name="Gachon C.M."/>
            <person name="Gaulin E."/>
            <person name="Govers F."/>
            <person name="Grenville-Briggs L."/>
            <person name="Horner N."/>
            <person name="Hostetler J."/>
            <person name="Jiang R.H."/>
            <person name="Johnson J."/>
            <person name="Krajaejun T."/>
            <person name="Lin H."/>
            <person name="Meijer H.J."/>
            <person name="Moore B."/>
            <person name="Morris P."/>
            <person name="Phuntmart V."/>
            <person name="Puiu D."/>
            <person name="Shetty J."/>
            <person name="Stajich J.E."/>
            <person name="Tripathy S."/>
            <person name="Wawra S."/>
            <person name="van West P."/>
            <person name="Whitty B.R."/>
            <person name="Coutinho P.M."/>
            <person name="Henrissat B."/>
            <person name="Martin F."/>
            <person name="Thomas P.D."/>
            <person name="Tyler B.M."/>
            <person name="De Vries R.P."/>
            <person name="Kamoun S."/>
            <person name="Yandell M."/>
            <person name="Tisserat N."/>
            <person name="Buell C.R."/>
        </authorList>
    </citation>
    <scope>NUCLEOTIDE SEQUENCE</scope>
    <source>
        <strain evidence="2">DAOM:BR144</strain>
    </source>
</reference>
<dbReference type="InParanoid" id="K3W9F6"/>
<evidence type="ECO:0000313" key="2">
    <source>
        <dbReference type="Proteomes" id="UP000019132"/>
    </source>
</evidence>
<name>K3W9F6_GLOUD</name>
<organism evidence="1 2">
    <name type="scientific">Globisporangium ultimum (strain ATCC 200006 / CBS 805.95 / DAOM BR144)</name>
    <name type="common">Pythium ultimum</name>
    <dbReference type="NCBI Taxonomy" id="431595"/>
    <lineage>
        <taxon>Eukaryota</taxon>
        <taxon>Sar</taxon>
        <taxon>Stramenopiles</taxon>
        <taxon>Oomycota</taxon>
        <taxon>Peronosporomycetes</taxon>
        <taxon>Pythiales</taxon>
        <taxon>Pythiaceae</taxon>
        <taxon>Globisporangium</taxon>
    </lineage>
</organism>
<dbReference type="Proteomes" id="UP000019132">
    <property type="component" value="Unassembled WGS sequence"/>
</dbReference>
<accession>K3W9F6</accession>
<keyword evidence="2" id="KW-1185">Reference proteome</keyword>
<dbReference type="EMBL" id="GL376626">
    <property type="status" value="NOT_ANNOTATED_CDS"/>
    <property type="molecule type" value="Genomic_DNA"/>
</dbReference>
<dbReference type="VEuPathDB" id="FungiDB:PYU1_G001597"/>
<reference evidence="2" key="2">
    <citation type="submission" date="2010-04" db="EMBL/GenBank/DDBJ databases">
        <authorList>
            <person name="Buell R."/>
            <person name="Hamilton J."/>
            <person name="Hostetler J."/>
        </authorList>
    </citation>
    <scope>NUCLEOTIDE SEQUENCE [LARGE SCALE GENOMIC DNA]</scope>
    <source>
        <strain evidence="2">DAOM:BR144</strain>
    </source>
</reference>
<evidence type="ECO:0000313" key="1">
    <source>
        <dbReference type="EnsemblProtists" id="PYU1_T001597"/>
    </source>
</evidence>
<protein>
    <submittedName>
        <fullName evidence="1">Uncharacterized protein</fullName>
    </submittedName>
</protein>
<dbReference type="AlphaFoldDB" id="K3W9F6"/>
<sequence>MNRHSLLPKKSILQENRDLRRLVNKQRKFTQEFGEKLCQSAEKVPSKFDLISDSDPVPARLTDADLACYYEALAGKLDSLYAQLSHVLATSRAKIDKRRREATHALIVRNCDTNAMTLQFHHHKILPFDFQSSCDAIWKCLRDEAVSGSERGDEVVLPREDNLILMKKTILVESPDGRGHSEIKLPLARGQADAELRVD</sequence>
<dbReference type="EnsemblProtists" id="PYU1_T001597">
    <property type="protein sequence ID" value="PYU1_T001597"/>
    <property type="gene ID" value="PYU1_G001597"/>
</dbReference>
<proteinExistence type="predicted"/>